<comment type="subcellular location">
    <subcellularLocation>
        <location evidence="2">Bacterial flagellum basal body</location>
    </subcellularLocation>
</comment>
<feature type="transmembrane region" description="Helical" evidence="6">
    <location>
        <begin position="12"/>
        <end position="31"/>
    </location>
</feature>
<dbReference type="PATRIC" id="fig|993516.3.peg.1805"/>
<dbReference type="RefSeq" id="WP_007336860.1">
    <property type="nucleotide sequence ID" value="NZ_AMWG01000036.1"/>
</dbReference>
<keyword evidence="7" id="KW-0969">Cilium</keyword>
<dbReference type="Gene3D" id="1.25.10.10">
    <property type="entry name" value="Leucine-rich Repeat Variant"/>
    <property type="match status" value="1"/>
</dbReference>
<name>L7CJ76_RHOBT</name>
<keyword evidence="7" id="KW-0282">Flagellum</keyword>
<keyword evidence="4" id="KW-0975">Bacterial flagellum</keyword>
<dbReference type="Proteomes" id="UP000010959">
    <property type="component" value="Unassembled WGS sequence"/>
</dbReference>
<reference evidence="7 8" key="1">
    <citation type="journal article" date="2013" name="Mar. Genomics">
        <title>Expression of sulfatases in Rhodopirellula baltica and the diversity of sulfatases in the genus Rhodopirellula.</title>
        <authorList>
            <person name="Wegner C.E."/>
            <person name="Richter-Heitmann T."/>
            <person name="Klindworth A."/>
            <person name="Klockow C."/>
            <person name="Richter M."/>
            <person name="Achstetter T."/>
            <person name="Glockner F.O."/>
            <person name="Harder J."/>
        </authorList>
    </citation>
    <scope>NUCLEOTIDE SEQUENCE [LARGE SCALE GENOMIC DNA]</scope>
    <source>
        <strain evidence="7 8">SWK14</strain>
    </source>
</reference>
<protein>
    <submittedName>
        <fullName evidence="7">Flagellar P-ring protein</fullName>
    </submittedName>
</protein>
<dbReference type="GO" id="GO:0030288">
    <property type="term" value="C:outer membrane-bounded periplasmic space"/>
    <property type="evidence" value="ECO:0007669"/>
    <property type="project" value="InterPro"/>
</dbReference>
<evidence type="ECO:0000256" key="4">
    <source>
        <dbReference type="ARBA" id="ARBA00023143"/>
    </source>
</evidence>
<feature type="region of interest" description="Disordered" evidence="5">
    <location>
        <begin position="546"/>
        <end position="576"/>
    </location>
</feature>
<comment type="caution">
    <text evidence="7">The sequence shown here is derived from an EMBL/GenBank/DDBJ whole genome shotgun (WGS) entry which is preliminary data.</text>
</comment>
<dbReference type="Pfam" id="PF13646">
    <property type="entry name" value="HEAT_2"/>
    <property type="match status" value="1"/>
</dbReference>
<gene>
    <name evidence="7" type="ORF">RBSWK_01693</name>
</gene>
<comment type="function">
    <text evidence="1">Assembles around the rod to form the L-ring and probably protects the motor/basal body from shearing forces during rotation.</text>
</comment>
<dbReference type="PANTHER" id="PTHR30381:SF0">
    <property type="entry name" value="FLAGELLAR P-RING PROTEIN"/>
    <property type="match status" value="1"/>
</dbReference>
<keyword evidence="6" id="KW-0472">Membrane</keyword>
<evidence type="ECO:0000256" key="6">
    <source>
        <dbReference type="SAM" id="Phobius"/>
    </source>
</evidence>
<keyword evidence="7" id="KW-0966">Cell projection</keyword>
<evidence type="ECO:0000313" key="7">
    <source>
        <dbReference type="EMBL" id="ELP34314.1"/>
    </source>
</evidence>
<dbReference type="SUPFAM" id="SSF48371">
    <property type="entry name" value="ARM repeat"/>
    <property type="match status" value="1"/>
</dbReference>
<keyword evidence="3" id="KW-0732">Signal</keyword>
<dbReference type="InterPro" id="IPR011989">
    <property type="entry name" value="ARM-like"/>
</dbReference>
<organism evidence="7 8">
    <name type="scientific">Rhodopirellula baltica SWK14</name>
    <dbReference type="NCBI Taxonomy" id="993516"/>
    <lineage>
        <taxon>Bacteria</taxon>
        <taxon>Pseudomonadati</taxon>
        <taxon>Planctomycetota</taxon>
        <taxon>Planctomycetia</taxon>
        <taxon>Pirellulales</taxon>
        <taxon>Pirellulaceae</taxon>
        <taxon>Rhodopirellula</taxon>
    </lineage>
</organism>
<dbReference type="GO" id="GO:0005198">
    <property type="term" value="F:structural molecule activity"/>
    <property type="evidence" value="ECO:0007669"/>
    <property type="project" value="InterPro"/>
</dbReference>
<dbReference type="InterPro" id="IPR001782">
    <property type="entry name" value="Flag_FlgI"/>
</dbReference>
<dbReference type="InterPro" id="IPR016024">
    <property type="entry name" value="ARM-type_fold"/>
</dbReference>
<dbReference type="PANTHER" id="PTHR30381">
    <property type="entry name" value="FLAGELLAR P-RING PERIPLASMIC PROTEIN FLGI"/>
    <property type="match status" value="1"/>
</dbReference>
<dbReference type="GO" id="GO:0009428">
    <property type="term" value="C:bacterial-type flagellum basal body, distal rod, P ring"/>
    <property type="evidence" value="ECO:0007669"/>
    <property type="project" value="InterPro"/>
</dbReference>
<keyword evidence="6" id="KW-1133">Transmembrane helix</keyword>
<dbReference type="Pfam" id="PF02119">
    <property type="entry name" value="FlgI"/>
    <property type="match status" value="1"/>
</dbReference>
<dbReference type="SMART" id="SM00567">
    <property type="entry name" value="EZ_HEAT"/>
    <property type="match status" value="3"/>
</dbReference>
<evidence type="ECO:0000256" key="3">
    <source>
        <dbReference type="ARBA" id="ARBA00022729"/>
    </source>
</evidence>
<dbReference type="AlphaFoldDB" id="L7CJ76"/>
<keyword evidence="6" id="KW-0812">Transmembrane</keyword>
<evidence type="ECO:0000256" key="5">
    <source>
        <dbReference type="SAM" id="MobiDB-lite"/>
    </source>
</evidence>
<dbReference type="InterPro" id="IPR004155">
    <property type="entry name" value="PBS_lyase_HEAT"/>
</dbReference>
<evidence type="ECO:0000313" key="8">
    <source>
        <dbReference type="Proteomes" id="UP000010959"/>
    </source>
</evidence>
<dbReference type="GO" id="GO:0071973">
    <property type="term" value="P:bacterial-type flagellum-dependent cell motility"/>
    <property type="evidence" value="ECO:0007669"/>
    <property type="project" value="InterPro"/>
</dbReference>
<accession>L7CJ76</accession>
<evidence type="ECO:0000256" key="1">
    <source>
        <dbReference type="ARBA" id="ARBA00002591"/>
    </source>
</evidence>
<proteinExistence type="predicted"/>
<evidence type="ECO:0000256" key="2">
    <source>
        <dbReference type="ARBA" id="ARBA00004117"/>
    </source>
</evidence>
<dbReference type="EMBL" id="AMWG01000036">
    <property type="protein sequence ID" value="ELP34314.1"/>
    <property type="molecule type" value="Genomic_DNA"/>
</dbReference>
<sequence>MNATTALQRCRFGLVWITLSLTAAGGCTSFWKRDQNDPSNNPKLAKLLKVPDPPDLIREAAIPHGMQSVRVNGVAIVNALPDTGGPALPSTFRDMLLEEMKRKEIPNPNDFLELNTTALVQVLGTIPPGSRRGDTIDLEILTPTKTEATDLHGGWLLDTRLRHQKVLDSAVRSSDVLAVGTGPVLTRGDHEGEADGALRVQGTVLSGGVVQNDRKLGLVLRPDFQHVKMSAAIAQAINHRFYFFDGSTRRGIAEPIEDDFIQLDVHPRYRNSVSRLMAVIRAIGVAPESSNTQVRLTELGERMKLPAKAADAALQLEGLGEPAIPTLLDAVQSSNPELRFYAAEALAYLDREEAVDPLIAAIRAEPAFRAPALKALEDMQHHNVVEGLQRLMDSPSLETRYGGFSTLRNREDGRQKLAGQNLRGTYRLYQVASTAKPAVVVSLRRNPEIVLFGDVQPLQIETFFLGPSGIMIRSVPETGQLRISRFQAGKDDAFAEVDNTLAGMLEGLTEVGGGYGDAVALLRMAKTQGILPDQLAFDPLPKNLRTYYRNEGSDEDDSDEDSKGFASDSDEESDGV</sequence>